<dbReference type="Gene3D" id="3.40.50.12780">
    <property type="entry name" value="N-terminal domain of ligase-like"/>
    <property type="match status" value="1"/>
</dbReference>
<evidence type="ECO:0000256" key="1">
    <source>
        <dbReference type="SAM" id="MobiDB-lite"/>
    </source>
</evidence>
<sequence>MSRNPCADAPPESLFRFVDGMPAAQVALIEDGETLTFGDLAEDSRRVAAALAEAGLKPGDRLGVWLPGRAAWLSVFLACCRLGAVAVAINTRFGPGEVADILARAGCRGLVLEPAEATRLGEAPDRRRLDLGFLLVVGGPMMAPPPEAVAVLDHDALTAAPPAGPVPEAGTPDSPCLIVVTTGTTRRPRLVLHDQGTLLCHARQVATAFGYAAPDTVTLQAADLSGVFGICQALASLAAGRPNVLMGRFEPARAAVLIAARRVTQFNLTDEMLDHLLAEMPDRPAHPWPWLDFVGVSQFDPTLDDLAARAETRGLRVHGLFGMSEVQGLWALQPGELPLDARKQGGGRPVSPHARVRARDVSDGPRGRLLAPNQVGEIELYCPDSLMVGYDGDPEATDAALTEDGWLRSGDLGFLRADGGFVFIARGGDALRLGGFLVQPAEIEGHLLRHPSVAACQVVGVRVARRSTCLAFVLPRNGARVAEDALIAHCRAHLADFKVPVRVIALEAFPTVTSPNGPRVQRNRLRDMAQATVDTGSVPPVDRRAHPR</sequence>
<dbReference type="Proteomes" id="UP000217076">
    <property type="component" value="Unassembled WGS sequence"/>
</dbReference>
<dbReference type="GO" id="GO:0006631">
    <property type="term" value="P:fatty acid metabolic process"/>
    <property type="evidence" value="ECO:0007669"/>
    <property type="project" value="TreeGrafter"/>
</dbReference>
<dbReference type="InterPro" id="IPR045851">
    <property type="entry name" value="AMP-bd_C_sf"/>
</dbReference>
<dbReference type="PANTHER" id="PTHR43201">
    <property type="entry name" value="ACYL-COA SYNTHETASE"/>
    <property type="match status" value="1"/>
</dbReference>
<feature type="region of interest" description="Disordered" evidence="1">
    <location>
        <begin position="343"/>
        <end position="363"/>
    </location>
</feature>
<dbReference type="Pfam" id="PF13193">
    <property type="entry name" value="AMP-binding_C"/>
    <property type="match status" value="1"/>
</dbReference>
<feature type="domain" description="AMP-dependent synthetase/ligase" evidence="2">
    <location>
        <begin position="22"/>
        <end position="390"/>
    </location>
</feature>
<keyword evidence="5" id="KW-1185">Reference proteome</keyword>
<dbReference type="RefSeq" id="WP_092616092.1">
    <property type="nucleotide sequence ID" value="NZ_FNCV01000002.1"/>
</dbReference>
<dbReference type="EMBL" id="FNCV01000002">
    <property type="protein sequence ID" value="SDG74464.1"/>
    <property type="molecule type" value="Genomic_DNA"/>
</dbReference>
<evidence type="ECO:0000259" key="3">
    <source>
        <dbReference type="Pfam" id="PF13193"/>
    </source>
</evidence>
<proteinExistence type="predicted"/>
<protein>
    <submittedName>
        <fullName evidence="4">Fatty-acyl-CoA synthase</fullName>
    </submittedName>
</protein>
<dbReference type="InterPro" id="IPR025110">
    <property type="entry name" value="AMP-bd_C"/>
</dbReference>
<organism evidence="4 5">
    <name type="scientific">Roseospirillum parvum</name>
    <dbReference type="NCBI Taxonomy" id="83401"/>
    <lineage>
        <taxon>Bacteria</taxon>
        <taxon>Pseudomonadati</taxon>
        <taxon>Pseudomonadota</taxon>
        <taxon>Alphaproteobacteria</taxon>
        <taxon>Rhodospirillales</taxon>
        <taxon>Rhodospirillaceae</taxon>
        <taxon>Roseospirillum</taxon>
    </lineage>
</organism>
<feature type="domain" description="AMP-binding enzyme C-terminal" evidence="3">
    <location>
        <begin position="442"/>
        <end position="511"/>
    </location>
</feature>
<dbReference type="GO" id="GO:0031956">
    <property type="term" value="F:medium-chain fatty acid-CoA ligase activity"/>
    <property type="evidence" value="ECO:0007669"/>
    <property type="project" value="TreeGrafter"/>
</dbReference>
<dbReference type="Pfam" id="PF00501">
    <property type="entry name" value="AMP-binding"/>
    <property type="match status" value="1"/>
</dbReference>
<evidence type="ECO:0000259" key="2">
    <source>
        <dbReference type="Pfam" id="PF00501"/>
    </source>
</evidence>
<gene>
    <name evidence="4" type="ORF">SAMN05421742_102295</name>
</gene>
<evidence type="ECO:0000313" key="4">
    <source>
        <dbReference type="EMBL" id="SDG74464.1"/>
    </source>
</evidence>
<dbReference type="Gene3D" id="3.30.300.30">
    <property type="match status" value="1"/>
</dbReference>
<dbReference type="PANTHER" id="PTHR43201:SF32">
    <property type="entry name" value="2-SUCCINYLBENZOATE--COA LIGASE, CHLOROPLASTIC_PEROXISOMAL"/>
    <property type="match status" value="1"/>
</dbReference>
<dbReference type="InterPro" id="IPR000873">
    <property type="entry name" value="AMP-dep_synth/lig_dom"/>
</dbReference>
<dbReference type="OrthoDB" id="8185589at2"/>
<dbReference type="AlphaFoldDB" id="A0A1G7WRE6"/>
<name>A0A1G7WRE6_9PROT</name>
<dbReference type="InterPro" id="IPR042099">
    <property type="entry name" value="ANL_N_sf"/>
</dbReference>
<dbReference type="STRING" id="83401.SAMN05421742_102295"/>
<accession>A0A1G7WRE6</accession>
<dbReference type="SUPFAM" id="SSF56801">
    <property type="entry name" value="Acetyl-CoA synthetase-like"/>
    <property type="match status" value="1"/>
</dbReference>
<reference evidence="5" key="1">
    <citation type="submission" date="2016-10" db="EMBL/GenBank/DDBJ databases">
        <authorList>
            <person name="Varghese N."/>
            <person name="Submissions S."/>
        </authorList>
    </citation>
    <scope>NUCLEOTIDE SEQUENCE [LARGE SCALE GENOMIC DNA]</scope>
    <source>
        <strain evidence="5">930I</strain>
    </source>
</reference>
<evidence type="ECO:0000313" key="5">
    <source>
        <dbReference type="Proteomes" id="UP000217076"/>
    </source>
</evidence>